<dbReference type="EMBL" id="JAAXLA010000015">
    <property type="protein sequence ID" value="NMH97779.1"/>
    <property type="molecule type" value="Genomic_DNA"/>
</dbReference>
<dbReference type="Gene3D" id="3.40.50.10580">
    <property type="entry name" value="ATPase, V1 complex, subunit F"/>
    <property type="match status" value="1"/>
</dbReference>
<sequence>MMAGAIVAIGEPARIAGWALAGVRELPADDAEQARQLWAALDTDVALVILTPRAAADLAGEPASPGRLTVVSAS</sequence>
<evidence type="ECO:0000313" key="2">
    <source>
        <dbReference type="Proteomes" id="UP000820669"/>
    </source>
</evidence>
<keyword evidence="2" id="KW-1185">Reference proteome</keyword>
<evidence type="ECO:0008006" key="3">
    <source>
        <dbReference type="Google" id="ProtNLM"/>
    </source>
</evidence>
<dbReference type="SUPFAM" id="SSF159468">
    <property type="entry name" value="AtpF-like"/>
    <property type="match status" value="1"/>
</dbReference>
<dbReference type="Proteomes" id="UP000820669">
    <property type="component" value="Unassembled WGS sequence"/>
</dbReference>
<accession>A0ABX1S8A3</accession>
<dbReference type="InterPro" id="IPR036906">
    <property type="entry name" value="ATPase_V1_fsu_sf"/>
</dbReference>
<organism evidence="1 2">
    <name type="scientific">Pseudonocardia acidicola</name>
    <dbReference type="NCBI Taxonomy" id="2724939"/>
    <lineage>
        <taxon>Bacteria</taxon>
        <taxon>Bacillati</taxon>
        <taxon>Actinomycetota</taxon>
        <taxon>Actinomycetes</taxon>
        <taxon>Pseudonocardiales</taxon>
        <taxon>Pseudonocardiaceae</taxon>
        <taxon>Pseudonocardia</taxon>
    </lineage>
</organism>
<comment type="caution">
    <text evidence="1">The sequence shown here is derived from an EMBL/GenBank/DDBJ whole genome shotgun (WGS) entry which is preliminary data.</text>
</comment>
<reference evidence="1 2" key="1">
    <citation type="submission" date="2020-04" db="EMBL/GenBank/DDBJ databases">
        <authorList>
            <person name="Klaysubun C."/>
            <person name="Duangmal K."/>
            <person name="Lipun K."/>
        </authorList>
    </citation>
    <scope>NUCLEOTIDE SEQUENCE [LARGE SCALE GENOMIC DNA]</scope>
    <source>
        <strain evidence="1 2">K10HN5</strain>
    </source>
</reference>
<name>A0ABX1S8A3_9PSEU</name>
<proteinExistence type="predicted"/>
<evidence type="ECO:0000313" key="1">
    <source>
        <dbReference type="EMBL" id="NMH97779.1"/>
    </source>
</evidence>
<gene>
    <name evidence="1" type="ORF">HF526_10715</name>
</gene>
<protein>
    <recommendedName>
        <fullName evidence="3">ATP synthase F subunit</fullName>
    </recommendedName>
</protein>